<organism evidence="6 7">
    <name type="scientific">Arcobacter arenosus</name>
    <dbReference type="NCBI Taxonomy" id="2576037"/>
    <lineage>
        <taxon>Bacteria</taxon>
        <taxon>Pseudomonadati</taxon>
        <taxon>Campylobacterota</taxon>
        <taxon>Epsilonproteobacteria</taxon>
        <taxon>Campylobacterales</taxon>
        <taxon>Arcobacteraceae</taxon>
        <taxon>Arcobacter</taxon>
    </lineage>
</organism>
<dbReference type="PANTHER" id="PTHR46305:SF3">
    <property type="entry name" value="NADPH:QUINONE OXIDOREDUCTASE MDAB"/>
    <property type="match status" value="1"/>
</dbReference>
<comment type="cofactor">
    <cofactor evidence="1">
        <name>FAD</name>
        <dbReference type="ChEBI" id="CHEBI:57692"/>
    </cofactor>
</comment>
<evidence type="ECO:0000256" key="4">
    <source>
        <dbReference type="ARBA" id="ARBA00037981"/>
    </source>
</evidence>
<dbReference type="AlphaFoldDB" id="A0A5R8XWZ3"/>
<proteinExistence type="inferred from homology"/>
<evidence type="ECO:0000313" key="6">
    <source>
        <dbReference type="EMBL" id="TLP35181.1"/>
    </source>
</evidence>
<keyword evidence="3" id="KW-0274">FAD</keyword>
<dbReference type="InterPro" id="IPR029039">
    <property type="entry name" value="Flavoprotein-like_sf"/>
</dbReference>
<evidence type="ECO:0000313" key="7">
    <source>
        <dbReference type="Proteomes" id="UP000308901"/>
    </source>
</evidence>
<dbReference type="OrthoDB" id="9798454at2"/>
<comment type="caution">
    <text evidence="6">The sequence shown here is derived from an EMBL/GenBank/DDBJ whole genome shotgun (WGS) entry which is preliminary data.</text>
</comment>
<comment type="similarity">
    <text evidence="4">Belongs to the oxidoreductase MdaB family.</text>
</comment>
<gene>
    <name evidence="6" type="ORF">FDK22_15345</name>
</gene>
<dbReference type="SUPFAM" id="SSF52218">
    <property type="entry name" value="Flavoproteins"/>
    <property type="match status" value="1"/>
</dbReference>
<evidence type="ECO:0000256" key="1">
    <source>
        <dbReference type="ARBA" id="ARBA00001974"/>
    </source>
</evidence>
<sequence>MKKVLIINGHQHYDGVAEGNLTNDLIKCAKTFFEKNDFEVKFTYVDKSYDIEEEKEKLVWADYIFFQYPVYWMGLPWITKKYFDEVLTSGIHYANDGRSREDKSKKYGSGGLLSGKYMLSLTYNCPTSEFSNKDGYFDGLSLDEANISTHKIFQFLGLEAMKTYSIHDIFKGDMDLEKELIRLEGVLKENFL</sequence>
<reference evidence="6 7" key="1">
    <citation type="submission" date="2019-05" db="EMBL/GenBank/DDBJ databases">
        <title>Arcobacter sp. nov., isolated from sea sediment.</title>
        <authorList>
            <person name="Kim W."/>
        </authorList>
    </citation>
    <scope>NUCLEOTIDE SEQUENCE [LARGE SCALE GENOMIC DNA]</scope>
    <source>
        <strain evidence="6 7">CAU 1517</strain>
    </source>
</reference>
<evidence type="ECO:0000256" key="3">
    <source>
        <dbReference type="ARBA" id="ARBA00022827"/>
    </source>
</evidence>
<dbReference type="InterPro" id="IPR003680">
    <property type="entry name" value="Flavodoxin_fold"/>
</dbReference>
<dbReference type="InterPro" id="IPR052397">
    <property type="entry name" value="NADPH-QR_MdaB"/>
</dbReference>
<keyword evidence="2" id="KW-0285">Flavoprotein</keyword>
<accession>A0A5R8XWZ3</accession>
<name>A0A5R8XWZ3_9BACT</name>
<dbReference type="EMBL" id="VANU01000010">
    <property type="protein sequence ID" value="TLP35181.1"/>
    <property type="molecule type" value="Genomic_DNA"/>
</dbReference>
<dbReference type="PANTHER" id="PTHR46305">
    <property type="match status" value="1"/>
</dbReference>
<keyword evidence="7" id="KW-1185">Reference proteome</keyword>
<evidence type="ECO:0000259" key="5">
    <source>
        <dbReference type="Pfam" id="PF02525"/>
    </source>
</evidence>
<feature type="domain" description="Flavodoxin-like fold" evidence="5">
    <location>
        <begin position="2"/>
        <end position="173"/>
    </location>
</feature>
<protein>
    <submittedName>
        <fullName evidence="6">NAD(P)H-dependent oxidoreductase</fullName>
    </submittedName>
</protein>
<dbReference type="Gene3D" id="3.40.50.360">
    <property type="match status" value="1"/>
</dbReference>
<dbReference type="Proteomes" id="UP000308901">
    <property type="component" value="Unassembled WGS sequence"/>
</dbReference>
<dbReference type="RefSeq" id="WP_138153872.1">
    <property type="nucleotide sequence ID" value="NZ_VANU01000010.1"/>
</dbReference>
<dbReference type="Pfam" id="PF02525">
    <property type="entry name" value="Flavodoxin_2"/>
    <property type="match status" value="1"/>
</dbReference>
<evidence type="ECO:0000256" key="2">
    <source>
        <dbReference type="ARBA" id="ARBA00022630"/>
    </source>
</evidence>